<keyword evidence="1" id="KW-1133">Transmembrane helix</keyword>
<dbReference type="EMBL" id="KV878344">
    <property type="protein sequence ID" value="OJJ45689.1"/>
    <property type="molecule type" value="Genomic_DNA"/>
</dbReference>
<dbReference type="VEuPathDB" id="FungiDB:ASPZODRAFT_167436"/>
<organism evidence="2 3">
    <name type="scientific">Penicilliopsis zonata CBS 506.65</name>
    <dbReference type="NCBI Taxonomy" id="1073090"/>
    <lineage>
        <taxon>Eukaryota</taxon>
        <taxon>Fungi</taxon>
        <taxon>Dikarya</taxon>
        <taxon>Ascomycota</taxon>
        <taxon>Pezizomycotina</taxon>
        <taxon>Eurotiomycetes</taxon>
        <taxon>Eurotiomycetidae</taxon>
        <taxon>Eurotiales</taxon>
        <taxon>Aspergillaceae</taxon>
        <taxon>Penicilliopsis</taxon>
    </lineage>
</organism>
<dbReference type="Proteomes" id="UP000184188">
    <property type="component" value="Unassembled WGS sequence"/>
</dbReference>
<dbReference type="RefSeq" id="XP_022580199.1">
    <property type="nucleotide sequence ID" value="XM_022726825.1"/>
</dbReference>
<dbReference type="AlphaFoldDB" id="A0A1L9SET9"/>
<name>A0A1L9SET9_9EURO</name>
<evidence type="ECO:0000313" key="2">
    <source>
        <dbReference type="EMBL" id="OJJ45689.1"/>
    </source>
</evidence>
<gene>
    <name evidence="2" type="ORF">ASPZODRAFT_167436</name>
</gene>
<protein>
    <submittedName>
        <fullName evidence="2">Uncharacterized protein</fullName>
    </submittedName>
</protein>
<reference evidence="3" key="1">
    <citation type="journal article" date="2017" name="Genome Biol.">
        <title>Comparative genomics reveals high biological diversity and specific adaptations in the industrially and medically important fungal genus Aspergillus.</title>
        <authorList>
            <person name="de Vries R.P."/>
            <person name="Riley R."/>
            <person name="Wiebenga A."/>
            <person name="Aguilar-Osorio G."/>
            <person name="Amillis S."/>
            <person name="Uchima C.A."/>
            <person name="Anderluh G."/>
            <person name="Asadollahi M."/>
            <person name="Askin M."/>
            <person name="Barry K."/>
            <person name="Battaglia E."/>
            <person name="Bayram O."/>
            <person name="Benocci T."/>
            <person name="Braus-Stromeyer S.A."/>
            <person name="Caldana C."/>
            <person name="Canovas D."/>
            <person name="Cerqueira G.C."/>
            <person name="Chen F."/>
            <person name="Chen W."/>
            <person name="Choi C."/>
            <person name="Clum A."/>
            <person name="Dos Santos R.A."/>
            <person name="Damasio A.R."/>
            <person name="Diallinas G."/>
            <person name="Emri T."/>
            <person name="Fekete E."/>
            <person name="Flipphi M."/>
            <person name="Freyberg S."/>
            <person name="Gallo A."/>
            <person name="Gournas C."/>
            <person name="Habgood R."/>
            <person name="Hainaut M."/>
            <person name="Harispe M.L."/>
            <person name="Henrissat B."/>
            <person name="Hilden K.S."/>
            <person name="Hope R."/>
            <person name="Hossain A."/>
            <person name="Karabika E."/>
            <person name="Karaffa L."/>
            <person name="Karanyi Z."/>
            <person name="Krasevec N."/>
            <person name="Kuo A."/>
            <person name="Kusch H."/>
            <person name="LaButti K."/>
            <person name="Lagendijk E.L."/>
            <person name="Lapidus A."/>
            <person name="Levasseur A."/>
            <person name="Lindquist E."/>
            <person name="Lipzen A."/>
            <person name="Logrieco A.F."/>
            <person name="MacCabe A."/>
            <person name="Maekelae M.R."/>
            <person name="Malavazi I."/>
            <person name="Melin P."/>
            <person name="Meyer V."/>
            <person name="Mielnichuk N."/>
            <person name="Miskei M."/>
            <person name="Molnar A.P."/>
            <person name="Mule G."/>
            <person name="Ngan C.Y."/>
            <person name="Orejas M."/>
            <person name="Orosz E."/>
            <person name="Ouedraogo J.P."/>
            <person name="Overkamp K.M."/>
            <person name="Park H.-S."/>
            <person name="Perrone G."/>
            <person name="Piumi F."/>
            <person name="Punt P.J."/>
            <person name="Ram A.F."/>
            <person name="Ramon A."/>
            <person name="Rauscher S."/>
            <person name="Record E."/>
            <person name="Riano-Pachon D.M."/>
            <person name="Robert V."/>
            <person name="Roehrig J."/>
            <person name="Ruller R."/>
            <person name="Salamov A."/>
            <person name="Salih N.S."/>
            <person name="Samson R.A."/>
            <person name="Sandor E."/>
            <person name="Sanguinetti M."/>
            <person name="Schuetze T."/>
            <person name="Sepcic K."/>
            <person name="Shelest E."/>
            <person name="Sherlock G."/>
            <person name="Sophianopoulou V."/>
            <person name="Squina F.M."/>
            <person name="Sun H."/>
            <person name="Susca A."/>
            <person name="Todd R.B."/>
            <person name="Tsang A."/>
            <person name="Unkles S.E."/>
            <person name="van de Wiele N."/>
            <person name="van Rossen-Uffink D."/>
            <person name="Oliveira J.V."/>
            <person name="Vesth T.C."/>
            <person name="Visser J."/>
            <person name="Yu J.-H."/>
            <person name="Zhou M."/>
            <person name="Andersen M.R."/>
            <person name="Archer D.B."/>
            <person name="Baker S.E."/>
            <person name="Benoit I."/>
            <person name="Brakhage A.A."/>
            <person name="Braus G.H."/>
            <person name="Fischer R."/>
            <person name="Frisvad J.C."/>
            <person name="Goldman G.H."/>
            <person name="Houbraken J."/>
            <person name="Oakley B."/>
            <person name="Pocsi I."/>
            <person name="Scazzocchio C."/>
            <person name="Seiboth B."/>
            <person name="vanKuyk P.A."/>
            <person name="Wortman J."/>
            <person name="Dyer P.S."/>
            <person name="Grigoriev I.V."/>
        </authorList>
    </citation>
    <scope>NUCLEOTIDE SEQUENCE [LARGE SCALE GENOMIC DNA]</scope>
    <source>
        <strain evidence="3">CBS 506.65</strain>
    </source>
</reference>
<keyword evidence="1" id="KW-0812">Transmembrane</keyword>
<evidence type="ECO:0000313" key="3">
    <source>
        <dbReference type="Proteomes" id="UP000184188"/>
    </source>
</evidence>
<feature type="transmembrane region" description="Helical" evidence="1">
    <location>
        <begin position="38"/>
        <end position="58"/>
    </location>
</feature>
<accession>A0A1L9SET9</accession>
<dbReference type="GeneID" id="34613289"/>
<evidence type="ECO:0000256" key="1">
    <source>
        <dbReference type="SAM" id="Phobius"/>
    </source>
</evidence>
<proteinExistence type="predicted"/>
<keyword evidence="3" id="KW-1185">Reference proteome</keyword>
<keyword evidence="1" id="KW-0472">Membrane</keyword>
<sequence length="119" mass="12854">MMILTCLETQTSTKKMDANATMSNPLAALEVTIGNLRVNILVILSALLGFSIAFCAFINRWKLCVGARYPKFPGWPSCFGEGESQEGVLAAWRGDEEEECLASATKTVLPTAPPNTPES</sequence>